<organism evidence="6 7">
    <name type="scientific">Alcaligenes endophyticus</name>
    <dbReference type="NCBI Taxonomy" id="1929088"/>
    <lineage>
        <taxon>Bacteria</taxon>
        <taxon>Pseudomonadati</taxon>
        <taxon>Pseudomonadota</taxon>
        <taxon>Betaproteobacteria</taxon>
        <taxon>Burkholderiales</taxon>
        <taxon>Alcaligenaceae</taxon>
        <taxon>Alcaligenes</taxon>
    </lineage>
</organism>
<dbReference type="PROSITE" id="PS51898">
    <property type="entry name" value="TYR_RECOMBINASE"/>
    <property type="match status" value="1"/>
</dbReference>
<evidence type="ECO:0000259" key="5">
    <source>
        <dbReference type="PROSITE" id="PS51898"/>
    </source>
</evidence>
<evidence type="ECO:0000256" key="4">
    <source>
        <dbReference type="ARBA" id="ARBA00023172"/>
    </source>
</evidence>
<name>A0ABT8EKI6_9BURK</name>
<dbReference type="InterPro" id="IPR013762">
    <property type="entry name" value="Integrase-like_cat_sf"/>
</dbReference>
<sequence length="329" mass="37461">MQSEAPATVQDLFEIWMKQDISVRREPRGAYRLRLRAEKHILPHIGNDSLQAVTRSRALTLLRKQVQQGHKAQANVTLRDLHQMFNFALAHEWIPTNRIASINKIEVGGRNAIGSRYLTQEEIRELWLRSNGPCGITTQCFASIWICISTLARIEEMSTVEEQEIDLAASTWLIPAKKNKSNRDHVIHLSDFAKKQFEILLNTPRDGSRYLFKSYRSEKCVTPKALNFQISHRQDGESELDRNSRLREGVRTSLRLPGGRWSHHDLRRSGATLMALLGIPESTIGYCLNHTSSSGTLIQVYQKQRYLSEQKGAFNLLGSELARLTSAST</sequence>
<evidence type="ECO:0000313" key="7">
    <source>
        <dbReference type="Proteomes" id="UP001168613"/>
    </source>
</evidence>
<evidence type="ECO:0000256" key="1">
    <source>
        <dbReference type="ARBA" id="ARBA00008857"/>
    </source>
</evidence>
<proteinExistence type="inferred from homology"/>
<reference evidence="6" key="1">
    <citation type="submission" date="2021-11" db="EMBL/GenBank/DDBJ databases">
        <title>Draft genome sequence of Alcaligenes endophyticus type strain CCUG 75668T.</title>
        <authorList>
            <person name="Salva-Serra F."/>
            <person name="Duran R.E."/>
            <person name="Seeger M."/>
            <person name="Moore E.R.B."/>
            <person name="Jaen-Luchoro D."/>
        </authorList>
    </citation>
    <scope>NUCLEOTIDE SEQUENCE</scope>
    <source>
        <strain evidence="6">CCUG 75668</strain>
    </source>
</reference>
<dbReference type="InterPro" id="IPR002104">
    <property type="entry name" value="Integrase_catalytic"/>
</dbReference>
<dbReference type="Pfam" id="PF00589">
    <property type="entry name" value="Phage_integrase"/>
    <property type="match status" value="1"/>
</dbReference>
<evidence type="ECO:0000256" key="2">
    <source>
        <dbReference type="ARBA" id="ARBA00022908"/>
    </source>
</evidence>
<dbReference type="InterPro" id="IPR010998">
    <property type="entry name" value="Integrase_recombinase_N"/>
</dbReference>
<dbReference type="SUPFAM" id="SSF56349">
    <property type="entry name" value="DNA breaking-rejoining enzymes"/>
    <property type="match status" value="1"/>
</dbReference>
<dbReference type="InterPro" id="IPR050808">
    <property type="entry name" value="Phage_Integrase"/>
</dbReference>
<comment type="similarity">
    <text evidence="1">Belongs to the 'phage' integrase family.</text>
</comment>
<comment type="caution">
    <text evidence="6">The sequence shown here is derived from an EMBL/GenBank/DDBJ whole genome shotgun (WGS) entry which is preliminary data.</text>
</comment>
<keyword evidence="7" id="KW-1185">Reference proteome</keyword>
<dbReference type="InterPro" id="IPR053876">
    <property type="entry name" value="Phage_int_M"/>
</dbReference>
<keyword evidence="3" id="KW-0238">DNA-binding</keyword>
<keyword evidence="4" id="KW-0233">DNA recombination</keyword>
<dbReference type="Pfam" id="PF22022">
    <property type="entry name" value="Phage_int_M"/>
    <property type="match status" value="1"/>
</dbReference>
<dbReference type="Proteomes" id="UP001168613">
    <property type="component" value="Unassembled WGS sequence"/>
</dbReference>
<feature type="domain" description="Tyr recombinase" evidence="5">
    <location>
        <begin position="113"/>
        <end position="315"/>
    </location>
</feature>
<dbReference type="Gene3D" id="1.10.150.130">
    <property type="match status" value="1"/>
</dbReference>
<dbReference type="Gene3D" id="1.10.443.10">
    <property type="entry name" value="Intergrase catalytic core"/>
    <property type="match status" value="1"/>
</dbReference>
<protein>
    <submittedName>
        <fullName evidence="6">Tyrosine-type recombinase/integrase</fullName>
    </submittedName>
</protein>
<gene>
    <name evidence="6" type="ORF">LMS43_10385</name>
</gene>
<evidence type="ECO:0000256" key="3">
    <source>
        <dbReference type="ARBA" id="ARBA00023125"/>
    </source>
</evidence>
<dbReference type="PANTHER" id="PTHR30629">
    <property type="entry name" value="PROPHAGE INTEGRASE"/>
    <property type="match status" value="1"/>
</dbReference>
<dbReference type="EMBL" id="JAJHNU010000002">
    <property type="protein sequence ID" value="MDN4121697.1"/>
    <property type="molecule type" value="Genomic_DNA"/>
</dbReference>
<keyword evidence="2" id="KW-0229">DNA integration</keyword>
<dbReference type="PANTHER" id="PTHR30629:SF2">
    <property type="entry name" value="PROPHAGE INTEGRASE INTS-RELATED"/>
    <property type="match status" value="1"/>
</dbReference>
<dbReference type="RefSeq" id="WP_266124364.1">
    <property type="nucleotide sequence ID" value="NZ_JAJHNU010000002.1"/>
</dbReference>
<accession>A0ABT8EKI6</accession>
<evidence type="ECO:0000313" key="6">
    <source>
        <dbReference type="EMBL" id="MDN4121697.1"/>
    </source>
</evidence>
<dbReference type="InterPro" id="IPR011010">
    <property type="entry name" value="DNA_brk_join_enz"/>
</dbReference>